<proteinExistence type="predicted"/>
<name>A0A2X0PF07_9LACT</name>
<evidence type="ECO:0000313" key="4">
    <source>
        <dbReference type="Proteomes" id="UP000279235"/>
    </source>
</evidence>
<reference evidence="4" key="3">
    <citation type="submission" date="2018-05" db="EMBL/GenBank/DDBJ databases">
        <authorList>
            <person name="Duru I."/>
        </authorList>
    </citation>
    <scope>NUCLEOTIDE SEQUENCE [LARGE SCALE GENOMIC DNA]</scope>
</reference>
<feature type="domain" description="TraG P-loop" evidence="1">
    <location>
        <begin position="264"/>
        <end position="575"/>
    </location>
</feature>
<reference evidence="2" key="1">
    <citation type="submission" date="2018-01" db="EMBL/GenBank/DDBJ databases">
        <authorList>
            <person name="Gaut B.S."/>
            <person name="Morton B.R."/>
            <person name="Clegg M.T."/>
            <person name="Duvall M.R."/>
        </authorList>
    </citation>
    <scope>NUCLEOTIDE SEQUENCE</scope>
    <source>
        <strain evidence="2">Lactococcus lactis</strain>
    </source>
</reference>
<evidence type="ECO:0000259" key="1">
    <source>
        <dbReference type="Pfam" id="PF19044"/>
    </source>
</evidence>
<dbReference type="EMBL" id="OGTW02000020">
    <property type="protein sequence ID" value="SPS10893.1"/>
    <property type="molecule type" value="Genomic_DNA"/>
</dbReference>
<reference evidence="3" key="2">
    <citation type="submission" date="2018-05" db="EMBL/GenBank/DDBJ databases">
        <authorList>
            <person name="Lanie J.A."/>
            <person name="Ng W.-L."/>
            <person name="Kazmierczak K.M."/>
            <person name="Andrzejewski T.M."/>
            <person name="Davidsen T.M."/>
            <person name="Wayne K.J."/>
            <person name="Tettelin H."/>
            <person name="Glass J.I."/>
            <person name="Rusch D."/>
            <person name="Podicherti R."/>
            <person name="Tsui H.-C.T."/>
            <person name="Winkler M.E."/>
        </authorList>
    </citation>
    <scope>NUCLEOTIDE SEQUENCE</scope>
    <source>
        <strain evidence="3">Lactococcus lactis</strain>
    </source>
</reference>
<dbReference type="RefSeq" id="WP_127093695.1">
    <property type="nucleotide sequence ID" value="NZ_OGTW02000020.1"/>
</dbReference>
<dbReference type="PANTHER" id="PTHR30121">
    <property type="entry name" value="UNCHARACTERIZED PROTEIN YJGR-RELATED"/>
    <property type="match status" value="1"/>
</dbReference>
<dbReference type="InterPro" id="IPR043964">
    <property type="entry name" value="P-loop_TraG"/>
</dbReference>
<dbReference type="CDD" id="cd01127">
    <property type="entry name" value="TrwB_TraG_TraD_VirD4"/>
    <property type="match status" value="2"/>
</dbReference>
<evidence type="ECO:0000313" key="3">
    <source>
        <dbReference type="EMBL" id="SPS10893.1"/>
    </source>
</evidence>
<dbReference type="SUPFAM" id="SSF52540">
    <property type="entry name" value="P-loop containing nucleoside triphosphate hydrolases"/>
    <property type="match status" value="1"/>
</dbReference>
<evidence type="ECO:0000313" key="2">
    <source>
        <dbReference type="EMBL" id="SPB24321.1"/>
    </source>
</evidence>
<gene>
    <name evidence="2" type="ORF">AMHIJAGA_00826</name>
</gene>
<accession>A0A2X0PF07</accession>
<protein>
    <recommendedName>
        <fullName evidence="1">TraG P-loop domain-containing protein</fullName>
    </recommendedName>
</protein>
<dbReference type="EMBL" id="OGTW01000020">
    <property type="protein sequence ID" value="SPB24321.1"/>
    <property type="molecule type" value="Genomic_DNA"/>
</dbReference>
<dbReference type="InterPro" id="IPR051162">
    <property type="entry name" value="T4SS_component"/>
</dbReference>
<dbReference type="PANTHER" id="PTHR30121:SF6">
    <property type="entry name" value="SLR6007 PROTEIN"/>
    <property type="match status" value="1"/>
</dbReference>
<dbReference type="AlphaFoldDB" id="A0A2X0PF07"/>
<dbReference type="Pfam" id="PF19044">
    <property type="entry name" value="P-loop_TraG"/>
    <property type="match status" value="1"/>
</dbReference>
<sequence>MANFKIKDLLPSMKKMAKQSDVSEEGIQYVEKQDLSNLETFLDTSGMDELYPFSFEELPDRIESGNNYIRILLITDYPKRAYGNWLSDLKRKKGNISIVQFMENASSNKMVKFYNDTIKNKRAELLKTYDPLKKKEIQNQIDKADMQLENYIQNRSTFITQYTYIYLQEESKEALDNLTASVTGTLIKLQLKYMTPTKAMIQAFWSSLPLQENLLEEYTYKQSNTETASSMFPFDDSEILELSPRSDVEGINKDTDSLIAIDYLNKRTTLNQNMVVIGTSGVGKTTYMIQKILKYVAKGIKVFIIDPENEYSDIVELLGGTVVHLSSNAKTKINPLEIFSDIISDDQNETEDIDIEEVVKDKITRVKGFCQVLKPDMTQVEKALIDKILRETYRSSGILRYRSIHEIKSEQYPTLSNFYDEIQKLETNDPKRFAKLEDFFYILEGYVSGSTTLFNGVTNINLHTNLLSFDLKSLQNEPDVQGACYLNTFSYLWDEITKNKTENIKLIVDEFHFLTQNPDASSFFFQAYKRFRKYNAGAIAGTQQLEDVLKAKTTDGTNLGQAIVGNAFTKVFFGLDDMGVEDLSQRLKVRFSDKEQKLLKKKKQGEALIIHGSQRAFMKITLTPEELYLIDREQYEETHSTGEPINYEELISMTPQEIEEAENFIY</sequence>
<dbReference type="Gene3D" id="3.40.50.300">
    <property type="entry name" value="P-loop containing nucleotide triphosphate hydrolases"/>
    <property type="match status" value="1"/>
</dbReference>
<dbReference type="Gene3D" id="1.10.8.730">
    <property type="match status" value="1"/>
</dbReference>
<dbReference type="InterPro" id="IPR027417">
    <property type="entry name" value="P-loop_NTPase"/>
</dbReference>
<dbReference type="Proteomes" id="UP000279235">
    <property type="component" value="Unassembled WGS sequence"/>
</dbReference>
<organism evidence="2">
    <name type="scientific">Lactococcus lactis</name>
    <dbReference type="NCBI Taxonomy" id="1358"/>
    <lineage>
        <taxon>Bacteria</taxon>
        <taxon>Bacillati</taxon>
        <taxon>Bacillota</taxon>
        <taxon>Bacilli</taxon>
        <taxon>Lactobacillales</taxon>
        <taxon>Streptococcaceae</taxon>
        <taxon>Lactococcus</taxon>
    </lineage>
</organism>